<name>A0A4U5LNN4_STECR</name>
<organism evidence="2 3">
    <name type="scientific">Steinernema carpocapsae</name>
    <name type="common">Entomopathogenic nematode</name>
    <dbReference type="NCBI Taxonomy" id="34508"/>
    <lineage>
        <taxon>Eukaryota</taxon>
        <taxon>Metazoa</taxon>
        <taxon>Ecdysozoa</taxon>
        <taxon>Nematoda</taxon>
        <taxon>Chromadorea</taxon>
        <taxon>Rhabditida</taxon>
        <taxon>Tylenchina</taxon>
        <taxon>Panagrolaimomorpha</taxon>
        <taxon>Strongyloidoidea</taxon>
        <taxon>Steinernematidae</taxon>
        <taxon>Steinernema</taxon>
    </lineage>
</organism>
<gene>
    <name evidence="2" type="ORF">L596_030761</name>
</gene>
<proteinExistence type="predicted"/>
<evidence type="ECO:0000256" key="1">
    <source>
        <dbReference type="SAM" id="MobiDB-lite"/>
    </source>
</evidence>
<feature type="compositionally biased region" description="Basic and acidic residues" evidence="1">
    <location>
        <begin position="338"/>
        <end position="354"/>
    </location>
</feature>
<dbReference type="Proteomes" id="UP000298663">
    <property type="component" value="Unassembled WGS sequence"/>
</dbReference>
<reference evidence="2 3" key="1">
    <citation type="journal article" date="2015" name="Genome Biol.">
        <title>Comparative genomics of Steinernema reveals deeply conserved gene regulatory networks.</title>
        <authorList>
            <person name="Dillman A.R."/>
            <person name="Macchietto M."/>
            <person name="Porter C.F."/>
            <person name="Rogers A."/>
            <person name="Williams B."/>
            <person name="Antoshechkin I."/>
            <person name="Lee M.M."/>
            <person name="Goodwin Z."/>
            <person name="Lu X."/>
            <person name="Lewis E.E."/>
            <person name="Goodrich-Blair H."/>
            <person name="Stock S.P."/>
            <person name="Adams B.J."/>
            <person name="Sternberg P.W."/>
            <person name="Mortazavi A."/>
        </authorList>
    </citation>
    <scope>NUCLEOTIDE SEQUENCE [LARGE SCALE GENOMIC DNA]</scope>
    <source>
        <strain evidence="2 3">ALL</strain>
    </source>
</reference>
<accession>A0A4U5LNN4</accession>
<feature type="region of interest" description="Disordered" evidence="1">
    <location>
        <begin position="220"/>
        <end position="420"/>
    </location>
</feature>
<evidence type="ECO:0000313" key="3">
    <source>
        <dbReference type="Proteomes" id="UP000298663"/>
    </source>
</evidence>
<dbReference type="InterPro" id="IPR036570">
    <property type="entry name" value="HORMA_dom_sf"/>
</dbReference>
<dbReference type="AlphaFoldDB" id="A0A4U5LNN4"/>
<dbReference type="Gene3D" id="3.30.900.10">
    <property type="entry name" value="HORMA domain"/>
    <property type="match status" value="1"/>
</dbReference>
<evidence type="ECO:0000313" key="2">
    <source>
        <dbReference type="EMBL" id="TKR57507.1"/>
    </source>
</evidence>
<evidence type="ECO:0008006" key="4">
    <source>
        <dbReference type="Google" id="ProtNLM"/>
    </source>
</evidence>
<sequence length="536" mass="59554">MSALVSSRNANLPQVTYSSSAAAGVAAALSTDDVKKFRAYFKAFTSRFVQSVVQSRMGINISHECRAVTDQSEWFNLYVDELGEISAEVRRNLKEQIPEVTVINLDILLKTADGEELQLEAWRLSLDLIDVQPEKVDVKTHFYHNLSTALKSVITAARCTPAYRRYVFSQNENSYILCYRLYTGENIAVLGDDAVSLSLVSLPSPFGRFMVDLRYRTKMEIERRPSTPPPVQTGRTRAFSERLPSDPNLTSFDRHDQRRHSAREGPLRPAMPHNVSHPGFLATSPEENPEAFAESPNFSEVVGPFSTSPASEYSDALSEPSDSNIATSKSRSRRSSRKSSDGEEGDKEKKKEQIQKFPFSGLLDRVPTKPRMSQSMAAPESLQRSDKHSSSCLGMTIEEEEEEPSGSLTPQASKKPEMTEEQVLALPTLLQSFLAPQFFDFSGGDDSIPNSEDSYVRVPLFGSSVSGCEDQTAGNEGIAATVDLFQYRADKELSAIFEVEDRSAVDFQALIKGYAAEKDKFDEFVESVCINDEDSD</sequence>
<protein>
    <recommendedName>
        <fullName evidence="4">Autophagy-related protein 13</fullName>
    </recommendedName>
</protein>
<dbReference type="OrthoDB" id="70161at2759"/>
<reference evidence="2 3" key="2">
    <citation type="journal article" date="2019" name="G3 (Bethesda)">
        <title>Hybrid Assembly of the Genome of the Entomopathogenic Nematode Steinernema carpocapsae Identifies the X-Chromosome.</title>
        <authorList>
            <person name="Serra L."/>
            <person name="Macchietto M."/>
            <person name="Macias-Munoz A."/>
            <person name="McGill C.J."/>
            <person name="Rodriguez I.M."/>
            <person name="Rodriguez B."/>
            <person name="Murad R."/>
            <person name="Mortazavi A."/>
        </authorList>
    </citation>
    <scope>NUCLEOTIDE SEQUENCE [LARGE SCALE GENOMIC DNA]</scope>
    <source>
        <strain evidence="2 3">ALL</strain>
    </source>
</reference>
<comment type="caution">
    <text evidence="2">The sequence shown here is derived from an EMBL/GenBank/DDBJ whole genome shotgun (WGS) entry which is preliminary data.</text>
</comment>
<dbReference type="STRING" id="34508.A0A4U5LNN4"/>
<keyword evidence="3" id="KW-1185">Reference proteome</keyword>
<dbReference type="EMBL" id="AZBU02000015">
    <property type="protein sequence ID" value="TKR57507.1"/>
    <property type="molecule type" value="Genomic_DNA"/>
</dbReference>